<evidence type="ECO:0000256" key="5">
    <source>
        <dbReference type="ARBA" id="ARBA00023136"/>
    </source>
</evidence>
<evidence type="ECO:0000256" key="4">
    <source>
        <dbReference type="ARBA" id="ARBA00022989"/>
    </source>
</evidence>
<evidence type="ECO:0000256" key="7">
    <source>
        <dbReference type="RuleBase" id="RU079119"/>
    </source>
</evidence>
<keyword evidence="10" id="KW-1185">Reference proteome</keyword>
<dbReference type="PROSITE" id="PS50216">
    <property type="entry name" value="DHHC"/>
    <property type="match status" value="1"/>
</dbReference>
<gene>
    <name evidence="11" type="primary">ZDHHC22</name>
</gene>
<feature type="compositionally biased region" description="Low complexity" evidence="8">
    <location>
        <begin position="21"/>
        <end position="32"/>
    </location>
</feature>
<dbReference type="RefSeq" id="XP_060037313.1">
    <property type="nucleotide sequence ID" value="XM_060181330.1"/>
</dbReference>
<feature type="region of interest" description="Disordered" evidence="8">
    <location>
        <begin position="1"/>
        <end position="96"/>
    </location>
</feature>
<evidence type="ECO:0000256" key="8">
    <source>
        <dbReference type="SAM" id="MobiDB-lite"/>
    </source>
</evidence>
<dbReference type="Pfam" id="PF01529">
    <property type="entry name" value="DHHC"/>
    <property type="match status" value="1"/>
</dbReference>
<dbReference type="PANTHER" id="PTHR12246">
    <property type="entry name" value="PALMITOYLTRANSFERASE ZDHHC16"/>
    <property type="match status" value="1"/>
</dbReference>
<reference evidence="11" key="1">
    <citation type="submission" date="2025-08" db="UniProtKB">
        <authorList>
            <consortium name="RefSeq"/>
        </authorList>
    </citation>
    <scope>IDENTIFICATION</scope>
</reference>
<evidence type="ECO:0000256" key="1">
    <source>
        <dbReference type="ARBA" id="ARBA00004141"/>
    </source>
</evidence>
<keyword evidence="3 7" id="KW-0812">Transmembrane</keyword>
<dbReference type="EC" id="2.3.1.225" evidence="7"/>
<comment type="catalytic activity">
    <reaction evidence="7">
        <text>L-cysteinyl-[protein] + hexadecanoyl-CoA = S-hexadecanoyl-L-cysteinyl-[protein] + CoA</text>
        <dbReference type="Rhea" id="RHEA:36683"/>
        <dbReference type="Rhea" id="RHEA-COMP:10131"/>
        <dbReference type="Rhea" id="RHEA-COMP:11032"/>
        <dbReference type="ChEBI" id="CHEBI:29950"/>
        <dbReference type="ChEBI" id="CHEBI:57287"/>
        <dbReference type="ChEBI" id="CHEBI:57379"/>
        <dbReference type="ChEBI" id="CHEBI:74151"/>
        <dbReference type="EC" id="2.3.1.225"/>
    </reaction>
</comment>
<keyword evidence="5 7" id="KW-0472">Membrane</keyword>
<dbReference type="Proteomes" id="UP001652624">
    <property type="component" value="Chromosome 22"/>
</dbReference>
<evidence type="ECO:0000256" key="2">
    <source>
        <dbReference type="ARBA" id="ARBA00022679"/>
    </source>
</evidence>
<feature type="transmembrane region" description="Helical" evidence="7">
    <location>
        <begin position="253"/>
        <end position="279"/>
    </location>
</feature>
<keyword evidence="6 7" id="KW-0012">Acyltransferase</keyword>
<organism evidence="10 11">
    <name type="scientific">Erinaceus europaeus</name>
    <name type="common">Western European hedgehog</name>
    <dbReference type="NCBI Taxonomy" id="9365"/>
    <lineage>
        <taxon>Eukaryota</taxon>
        <taxon>Metazoa</taxon>
        <taxon>Chordata</taxon>
        <taxon>Craniata</taxon>
        <taxon>Vertebrata</taxon>
        <taxon>Euteleostomi</taxon>
        <taxon>Mammalia</taxon>
        <taxon>Eutheria</taxon>
        <taxon>Laurasiatheria</taxon>
        <taxon>Eulipotyphla</taxon>
        <taxon>Erinaceidae</taxon>
        <taxon>Erinaceinae</taxon>
        <taxon>Erinaceus</taxon>
    </lineage>
</organism>
<keyword evidence="4 7" id="KW-1133">Transmembrane helix</keyword>
<dbReference type="InterPro" id="IPR001594">
    <property type="entry name" value="Palmitoyltrfase_DHHC"/>
</dbReference>
<accession>A0ABM3WL64</accession>
<protein>
    <recommendedName>
        <fullName evidence="7">Palmitoyltransferase</fullName>
        <ecNumber evidence="7">2.3.1.225</ecNumber>
    </recommendedName>
</protein>
<keyword evidence="2 7" id="KW-0808">Transferase</keyword>
<evidence type="ECO:0000313" key="11">
    <source>
        <dbReference type="RefSeq" id="XP_060037313.1"/>
    </source>
</evidence>
<name>A0ABM3WL64_ERIEU</name>
<evidence type="ECO:0000256" key="6">
    <source>
        <dbReference type="ARBA" id="ARBA00023315"/>
    </source>
</evidence>
<feature type="compositionally biased region" description="Pro residues" evidence="8">
    <location>
        <begin position="1"/>
        <end position="12"/>
    </location>
</feature>
<comment type="domain">
    <text evidence="7">The DHHC domain is required for palmitoyltransferase activity.</text>
</comment>
<dbReference type="InterPro" id="IPR039859">
    <property type="entry name" value="PFA4/ZDH16/20/ERF2-like"/>
</dbReference>
<feature type="domain" description="Palmitoyltransferase DHHC" evidence="9">
    <location>
        <begin position="157"/>
        <end position="287"/>
    </location>
</feature>
<comment type="subcellular location">
    <subcellularLocation>
        <location evidence="1">Membrane</location>
        <topology evidence="1">Multi-pass membrane protein</topology>
    </subcellularLocation>
</comment>
<evidence type="ECO:0000259" key="9">
    <source>
        <dbReference type="Pfam" id="PF01529"/>
    </source>
</evidence>
<feature type="transmembrane region" description="Helical" evidence="7">
    <location>
        <begin position="194"/>
        <end position="216"/>
    </location>
</feature>
<dbReference type="GeneID" id="103119831"/>
<feature type="transmembrane region" description="Helical" evidence="7">
    <location>
        <begin position="228"/>
        <end position="247"/>
    </location>
</feature>
<feature type="compositionally biased region" description="Low complexity" evidence="8">
    <location>
        <begin position="76"/>
        <end position="86"/>
    </location>
</feature>
<evidence type="ECO:0000256" key="3">
    <source>
        <dbReference type="ARBA" id="ARBA00022692"/>
    </source>
</evidence>
<evidence type="ECO:0000313" key="10">
    <source>
        <dbReference type="Proteomes" id="UP001652624"/>
    </source>
</evidence>
<comment type="similarity">
    <text evidence="7">Belongs to the DHHC palmitoyltransferase family.</text>
</comment>
<proteinExistence type="inferred from homology"/>
<sequence>MPPAPPRSPRPAEPGGRGEAAEAPQRPGVLQGRGRRRGVAGAPPPGGGRGGGCRAASLAAPSAGARLPAHPPPAAPRGARTPGQPATSRRLKKPSAAGFCGEARARLRPDPASAPLLPPALLHGALFLFLSTNALGNYVLVVQNSPDELDACGGALRAPPSTHFCRVCARVALRHDHHCFFTGNCIGGRNLRNFVLFCLYTSLACLHSAAAGLAYISAVLTVSFAHPLAFLTLLPTAIGQFFSGAVLGSEMLVILMLHLWLAVGLACAGFCCHQLLLILRGQTRHQARRGVAGGARPWRKNLQEVFGKRWLLGLLVPVVNVGGDGSRPWDK</sequence>
<feature type="compositionally biased region" description="Low complexity" evidence="8">
    <location>
        <begin position="54"/>
        <end position="68"/>
    </location>
</feature>